<dbReference type="OrthoDB" id="9798569at2"/>
<dbReference type="STRING" id="573065.Astex_1530"/>
<sequence>MTASRNLLSETDVARLVRSDNADDRAVATHKVCRLMERSELSEVERAAAQEIIRLLADDAAELVRKSLAVTLRTSSLLPHDVALRLSRDVQAVAIPVLSYSPVFTDEDLADIIRSGGPARQMAVARRETLSETVTTALAEHGVEEAVLIACANNQAVFSSAGMDAVLERFGESEIVQNTLINRRNLPVAVTEKLIHMVSQSLKEQLVSRHAIQPETAVQITEATQERATLDVADQTGASRDPAALARHLVIAGRMTPSLMLRALARGHMAFFEHALAELSGVPHDRCWLMVHDAGALGLRAIYDRAGLPARMFQTFRIAVDTYHSLASENTDPDVFRFQARMIERFLTQVPFAPREDLIYLYERLDRDARGRRRGGKSTLQAA</sequence>
<dbReference type="HOGENOM" id="CLU_035493_0_0_5"/>
<dbReference type="AlphaFoldDB" id="E8RQ94"/>
<proteinExistence type="predicted"/>
<name>E8RQ94_ASTEC</name>
<dbReference type="Proteomes" id="UP000001492">
    <property type="component" value="Chromosome 1"/>
</dbReference>
<protein>
    <recommendedName>
        <fullName evidence="3">DUF2336 domain-containing protein</fullName>
    </recommendedName>
</protein>
<accession>E8RQ94</accession>
<dbReference type="Pfam" id="PF10098">
    <property type="entry name" value="DUF2336"/>
    <property type="match status" value="1"/>
</dbReference>
<evidence type="ECO:0000313" key="2">
    <source>
        <dbReference type="Proteomes" id="UP000001492"/>
    </source>
</evidence>
<dbReference type="eggNOG" id="COG5330">
    <property type="taxonomic scope" value="Bacteria"/>
</dbReference>
<dbReference type="EMBL" id="CP002395">
    <property type="protein sequence ID" value="ADU13196.1"/>
    <property type="molecule type" value="Genomic_DNA"/>
</dbReference>
<dbReference type="InterPro" id="IPR019285">
    <property type="entry name" value="DUF2336"/>
</dbReference>
<organism evidence="1 2">
    <name type="scientific">Asticcacaulis excentricus (strain ATCC 15261 / DSM 4724 / KCTC 12464 / NCIMB 9791 / VKM B-1370 / CB 48)</name>
    <dbReference type="NCBI Taxonomy" id="573065"/>
    <lineage>
        <taxon>Bacteria</taxon>
        <taxon>Pseudomonadati</taxon>
        <taxon>Pseudomonadota</taxon>
        <taxon>Alphaproteobacteria</taxon>
        <taxon>Caulobacterales</taxon>
        <taxon>Caulobacteraceae</taxon>
        <taxon>Asticcacaulis</taxon>
    </lineage>
</organism>
<dbReference type="InterPro" id="IPR014598">
    <property type="entry name" value="UCP035865"/>
</dbReference>
<gene>
    <name evidence="1" type="ordered locus">Astex_1530</name>
</gene>
<reference evidence="2" key="1">
    <citation type="submission" date="2010-12" db="EMBL/GenBank/DDBJ databases">
        <title>Complete sequence of chromosome 1 of Asticcacaulis excentricus CB 48.</title>
        <authorList>
            <consortium name="US DOE Joint Genome Institute"/>
            <person name="Lucas S."/>
            <person name="Copeland A."/>
            <person name="Lapidus A."/>
            <person name="Cheng J.-F."/>
            <person name="Bruce D."/>
            <person name="Goodwin L."/>
            <person name="Pitluck S."/>
            <person name="Teshima H."/>
            <person name="Davenport K."/>
            <person name="Detter J.C."/>
            <person name="Han C."/>
            <person name="Tapia R."/>
            <person name="Land M."/>
            <person name="Hauser L."/>
            <person name="Jeffries C."/>
            <person name="Kyrpides N."/>
            <person name="Ivanova N."/>
            <person name="Ovchinnikova G."/>
            <person name="Brun Y.V."/>
            <person name="Woyke T."/>
        </authorList>
    </citation>
    <scope>NUCLEOTIDE SEQUENCE [LARGE SCALE GENOMIC DNA]</scope>
    <source>
        <strain evidence="2">ATCC 15261 / DSM 4724 / KCTC 12464 / NCIMB 9791 / VKM B-1370 / CB 48</strain>
    </source>
</reference>
<dbReference type="PIRSF" id="PIRSF035865">
    <property type="entry name" value="UCP035865"/>
    <property type="match status" value="1"/>
</dbReference>
<evidence type="ECO:0008006" key="3">
    <source>
        <dbReference type="Google" id="ProtNLM"/>
    </source>
</evidence>
<dbReference type="RefSeq" id="WP_013479028.1">
    <property type="nucleotide sequence ID" value="NC_014816.1"/>
</dbReference>
<evidence type="ECO:0000313" key="1">
    <source>
        <dbReference type="EMBL" id="ADU13196.1"/>
    </source>
</evidence>
<dbReference type="KEGG" id="aex:Astex_1530"/>
<keyword evidence="2" id="KW-1185">Reference proteome</keyword>